<name>A0AA40JJ66_BURPE</name>
<organism evidence="1 2">
    <name type="scientific">Burkholderia pseudomallei</name>
    <name type="common">Pseudomonas pseudomallei</name>
    <dbReference type="NCBI Taxonomy" id="28450"/>
    <lineage>
        <taxon>Bacteria</taxon>
        <taxon>Pseudomonadati</taxon>
        <taxon>Pseudomonadota</taxon>
        <taxon>Betaproteobacteria</taxon>
        <taxon>Burkholderiales</taxon>
        <taxon>Burkholderiaceae</taxon>
        <taxon>Burkholderia</taxon>
        <taxon>pseudomallei group</taxon>
    </lineage>
</organism>
<evidence type="ECO:0000313" key="2">
    <source>
        <dbReference type="Proteomes" id="UP000030475"/>
    </source>
</evidence>
<accession>A0AA40JJ66</accession>
<dbReference type="AlphaFoldDB" id="A0AA40JJ66"/>
<proteinExistence type="predicted"/>
<sequence>MEQRQLRTYSRTEFTVLRARAKGLSIATIARLYFHPDTTTEIEIERLLRTMRDDLVAAALRDGPSVLVSRLQAAIAKYGDPRLTPVTLQLIEQVAGQWAIAALAAEHPVGRWFRPLVAARLAGEGIHTLGELVALVNCRGGQSWCSMPRIGVGRARMPCRSARRPAGHPTRVHARARALGAVVRGGARRRARVDGG</sequence>
<comment type="caution">
    <text evidence="1">The sequence shown here is derived from an EMBL/GenBank/DDBJ whole genome shotgun (WGS) entry which is preliminary data.</text>
</comment>
<gene>
    <name evidence="1" type="ORF">Y036_5929</name>
</gene>
<protein>
    <submittedName>
        <fullName evidence="1">Phage integrase family protein</fullName>
    </submittedName>
</protein>
<evidence type="ECO:0000313" key="1">
    <source>
        <dbReference type="EMBL" id="KGX17241.1"/>
    </source>
</evidence>
<reference evidence="1 2" key="1">
    <citation type="submission" date="2014-08" db="EMBL/GenBank/DDBJ databases">
        <authorList>
            <person name="Bunnell A."/>
            <person name="Chain P.S."/>
            <person name="Chertkov O."/>
            <person name="Currie B.J."/>
            <person name="Daligault H.E."/>
            <person name="Davenport K.W."/>
            <person name="Davis C."/>
            <person name="Gleasner C.D."/>
            <person name="Johnson S.L."/>
            <person name="Kaestli M."/>
            <person name="Koren S."/>
            <person name="Kunde Y.A."/>
            <person name="Mayo M."/>
            <person name="McMurry K.K."/>
            <person name="Price E.P."/>
            <person name="Reitenga K.G."/>
            <person name="Robison R."/>
            <person name="Rosovitz M.J."/>
            <person name="Sarovich D.S."/>
            <person name="Teshima H."/>
        </authorList>
    </citation>
    <scope>NUCLEOTIDE SEQUENCE [LARGE SCALE GENOMIC DNA]</scope>
    <source>
        <strain evidence="1 2">MSHR44</strain>
    </source>
</reference>
<dbReference type="Pfam" id="PF12482">
    <property type="entry name" value="DUF3701"/>
    <property type="match status" value="1"/>
</dbReference>
<dbReference type="InterPro" id="IPR022169">
    <property type="entry name" value="DUF3701"/>
</dbReference>
<dbReference type="Proteomes" id="UP000030475">
    <property type="component" value="Unassembled WGS sequence"/>
</dbReference>
<dbReference type="EMBL" id="JQIM01000007">
    <property type="protein sequence ID" value="KGX17241.1"/>
    <property type="molecule type" value="Genomic_DNA"/>
</dbReference>